<keyword evidence="3" id="KW-0479">Metal-binding</keyword>
<evidence type="ECO:0000313" key="7">
    <source>
        <dbReference type="Proteomes" id="UP000183947"/>
    </source>
</evidence>
<reference evidence="7" key="1">
    <citation type="submission" date="2016-11" db="EMBL/GenBank/DDBJ databases">
        <authorList>
            <person name="Varghese N."/>
            <person name="Submissions S."/>
        </authorList>
    </citation>
    <scope>NUCLEOTIDE SEQUENCE [LARGE SCALE GENOMIC DNA]</scope>
    <source>
        <strain evidence="7">DSM 18569</strain>
    </source>
</reference>
<sequence length="187" mass="20180">MVLSGLLAACGPDYKKLATFSEERKLLQVVVEMPAGTNHAKRYDAATGEFVPERRAGLDHVVEFLPCPGNAGFIPGTAAGVAGSAPLAALVLAETQPTGTILEVLPIGLLTLDDNGTLRSVVLAVPARPSQQILPEVDSWQSFISKYPGAREVVRQWYLHQGRRGELRIVSWKNEKAAEQQVRAALQ</sequence>
<comment type="cofactor">
    <cofactor evidence="1">
        <name>Mg(2+)</name>
        <dbReference type="ChEBI" id="CHEBI:18420"/>
    </cofactor>
</comment>
<dbReference type="GO" id="GO:0000287">
    <property type="term" value="F:magnesium ion binding"/>
    <property type="evidence" value="ECO:0007669"/>
    <property type="project" value="InterPro"/>
</dbReference>
<evidence type="ECO:0000256" key="5">
    <source>
        <dbReference type="ARBA" id="ARBA00022842"/>
    </source>
</evidence>
<protein>
    <recommendedName>
        <fullName evidence="2">inorganic diphosphatase</fullName>
        <ecNumber evidence="2">3.6.1.1</ecNumber>
    </recommendedName>
</protein>
<dbReference type="InterPro" id="IPR008162">
    <property type="entry name" value="Pyrophosphatase"/>
</dbReference>
<dbReference type="GO" id="GO:0005737">
    <property type="term" value="C:cytoplasm"/>
    <property type="evidence" value="ECO:0007669"/>
    <property type="project" value="InterPro"/>
</dbReference>
<dbReference type="Gene3D" id="3.90.80.10">
    <property type="entry name" value="Inorganic pyrophosphatase"/>
    <property type="match status" value="1"/>
</dbReference>
<evidence type="ECO:0000256" key="4">
    <source>
        <dbReference type="ARBA" id="ARBA00022801"/>
    </source>
</evidence>
<dbReference type="EMBL" id="FRAS01000004">
    <property type="protein sequence ID" value="SHK58098.1"/>
    <property type="molecule type" value="Genomic_DNA"/>
</dbReference>
<gene>
    <name evidence="6" type="ORF">SAMN02746009_01163</name>
</gene>
<dbReference type="GO" id="GO:0004427">
    <property type="term" value="F:inorganic diphosphate phosphatase activity"/>
    <property type="evidence" value="ECO:0007669"/>
    <property type="project" value="UniProtKB-EC"/>
</dbReference>
<dbReference type="GO" id="GO:0006796">
    <property type="term" value="P:phosphate-containing compound metabolic process"/>
    <property type="evidence" value="ECO:0007669"/>
    <property type="project" value="InterPro"/>
</dbReference>
<dbReference type="AlphaFoldDB" id="A0A1M6TMS8"/>
<keyword evidence="7" id="KW-1185">Reference proteome</keyword>
<evidence type="ECO:0000256" key="1">
    <source>
        <dbReference type="ARBA" id="ARBA00001946"/>
    </source>
</evidence>
<evidence type="ECO:0000313" key="6">
    <source>
        <dbReference type="EMBL" id="SHK58098.1"/>
    </source>
</evidence>
<dbReference type="SUPFAM" id="SSF50324">
    <property type="entry name" value="Inorganic pyrophosphatase"/>
    <property type="match status" value="1"/>
</dbReference>
<evidence type="ECO:0000256" key="3">
    <source>
        <dbReference type="ARBA" id="ARBA00022723"/>
    </source>
</evidence>
<dbReference type="Pfam" id="PF00719">
    <property type="entry name" value="Pyrophosphatase"/>
    <property type="match status" value="1"/>
</dbReference>
<keyword evidence="5" id="KW-0460">Magnesium</keyword>
<keyword evidence="4" id="KW-0378">Hydrolase</keyword>
<evidence type="ECO:0000256" key="2">
    <source>
        <dbReference type="ARBA" id="ARBA00012146"/>
    </source>
</evidence>
<dbReference type="Proteomes" id="UP000183947">
    <property type="component" value="Unassembled WGS sequence"/>
</dbReference>
<organism evidence="6 7">
    <name type="scientific">Hymenobacter psychrotolerans DSM 18569</name>
    <dbReference type="NCBI Taxonomy" id="1121959"/>
    <lineage>
        <taxon>Bacteria</taxon>
        <taxon>Pseudomonadati</taxon>
        <taxon>Bacteroidota</taxon>
        <taxon>Cytophagia</taxon>
        <taxon>Cytophagales</taxon>
        <taxon>Hymenobacteraceae</taxon>
        <taxon>Hymenobacter</taxon>
    </lineage>
</organism>
<dbReference type="STRING" id="1121959.SAMN02746009_01163"/>
<proteinExistence type="predicted"/>
<name>A0A1M6TMS8_9BACT</name>
<dbReference type="InterPro" id="IPR036649">
    <property type="entry name" value="Pyrophosphatase_sf"/>
</dbReference>
<accession>A0A1M6TMS8</accession>
<dbReference type="EC" id="3.6.1.1" evidence="2"/>